<gene>
    <name evidence="2" type="ORF">BAR24066_05532</name>
    <name evidence="3" type="ORF">OHZ10_34275</name>
</gene>
<dbReference type="Proteomes" id="UP001448498">
    <property type="component" value="Chromosome 2"/>
</dbReference>
<evidence type="ECO:0000313" key="2">
    <source>
        <dbReference type="EMBL" id="VWC15880.1"/>
    </source>
</evidence>
<dbReference type="EMBL" id="CABVPX010000028">
    <property type="protein sequence ID" value="VWC15880.1"/>
    <property type="molecule type" value="Genomic_DNA"/>
</dbReference>
<reference evidence="3 5" key="2">
    <citation type="submission" date="2022-10" db="EMBL/GenBank/DDBJ databases">
        <title>Genomic of Burkholderia cepacia PN-1.</title>
        <authorList>
            <person name="Yang Y."/>
            <person name="Guan H."/>
            <person name="Huang J."/>
        </authorList>
    </citation>
    <scope>NUCLEOTIDE SEQUENCE [LARGE SCALE GENOMIC DNA]</scope>
    <source>
        <strain evidence="3 5">PN-1</strain>
    </source>
</reference>
<evidence type="ECO:0000313" key="4">
    <source>
        <dbReference type="Proteomes" id="UP000494172"/>
    </source>
</evidence>
<evidence type="ECO:0000313" key="5">
    <source>
        <dbReference type="Proteomes" id="UP001448498"/>
    </source>
</evidence>
<protein>
    <submittedName>
        <fullName evidence="2">Uncharacterized protein</fullName>
    </submittedName>
</protein>
<dbReference type="Proteomes" id="UP000494172">
    <property type="component" value="Unassembled WGS sequence"/>
</dbReference>
<name>A0A9Q9SN78_9BURK</name>
<evidence type="ECO:0000256" key="1">
    <source>
        <dbReference type="SAM" id="MobiDB-lite"/>
    </source>
</evidence>
<evidence type="ECO:0000313" key="3">
    <source>
        <dbReference type="EMBL" id="XAE53698.1"/>
    </source>
</evidence>
<keyword evidence="5" id="KW-1185">Reference proteome</keyword>
<sequence length="113" mass="11504">MLPLDGCAATGGGGALYDGGGGASFRAPYECGLLDVPWSGELLLLALLPSLPLCDDSLEFSVAAASRLDWAAYSAPPSAVAAMTFFEPELLNPDFPDVPDPSDGLADERAGAS</sequence>
<accession>A0A9Q9SN78</accession>
<organism evidence="2 4">
    <name type="scientific">Burkholderia arboris</name>
    <dbReference type="NCBI Taxonomy" id="488730"/>
    <lineage>
        <taxon>Bacteria</taxon>
        <taxon>Pseudomonadati</taxon>
        <taxon>Pseudomonadota</taxon>
        <taxon>Betaproteobacteria</taxon>
        <taxon>Burkholderiales</taxon>
        <taxon>Burkholderiaceae</taxon>
        <taxon>Burkholderia</taxon>
        <taxon>Burkholderia cepacia complex</taxon>
    </lineage>
</organism>
<dbReference type="AlphaFoldDB" id="A0A9Q9SN78"/>
<feature type="region of interest" description="Disordered" evidence="1">
    <location>
        <begin position="93"/>
        <end position="113"/>
    </location>
</feature>
<dbReference type="RefSeq" id="WP_155627348.1">
    <property type="nucleotide sequence ID" value="NZ_CABVPX010000028.1"/>
</dbReference>
<reference evidence="2 4" key="1">
    <citation type="submission" date="2019-09" db="EMBL/GenBank/DDBJ databases">
        <authorList>
            <person name="Depoorter E."/>
        </authorList>
    </citation>
    <scope>NUCLEOTIDE SEQUENCE [LARGE SCALE GENOMIC DNA]</scope>
    <source>
        <strain evidence="2">LMG 24066</strain>
    </source>
</reference>
<dbReference type="EMBL" id="CP109823">
    <property type="protein sequence ID" value="XAE53698.1"/>
    <property type="molecule type" value="Genomic_DNA"/>
</dbReference>
<proteinExistence type="predicted"/>